<evidence type="ECO:0000256" key="1">
    <source>
        <dbReference type="ARBA" id="ARBA00009658"/>
    </source>
</evidence>
<dbReference type="GO" id="GO:0016020">
    <property type="term" value="C:membrane"/>
    <property type="evidence" value="ECO:0007669"/>
    <property type="project" value="InterPro"/>
</dbReference>
<evidence type="ECO:0000313" key="2">
    <source>
        <dbReference type="EnsemblPlants" id="OPUNC03G35720.1"/>
    </source>
</evidence>
<organism evidence="2">
    <name type="scientific">Oryza punctata</name>
    <name type="common">Red rice</name>
    <dbReference type="NCBI Taxonomy" id="4537"/>
    <lineage>
        <taxon>Eukaryota</taxon>
        <taxon>Viridiplantae</taxon>
        <taxon>Streptophyta</taxon>
        <taxon>Embryophyta</taxon>
        <taxon>Tracheophyta</taxon>
        <taxon>Spermatophyta</taxon>
        <taxon>Magnoliopsida</taxon>
        <taxon>Liliopsida</taxon>
        <taxon>Poales</taxon>
        <taxon>Poaceae</taxon>
        <taxon>BOP clade</taxon>
        <taxon>Oryzoideae</taxon>
        <taxon>Oryzeae</taxon>
        <taxon>Oryzinae</taxon>
        <taxon>Oryza</taxon>
    </lineage>
</organism>
<reference evidence="2" key="2">
    <citation type="submission" date="2018-05" db="EMBL/GenBank/DDBJ databases">
        <title>OpunRS2 (Oryza punctata Reference Sequence Version 2).</title>
        <authorList>
            <person name="Zhang J."/>
            <person name="Kudrna D."/>
            <person name="Lee S."/>
            <person name="Talag J."/>
            <person name="Welchert J."/>
            <person name="Wing R.A."/>
        </authorList>
    </citation>
    <scope>NUCLEOTIDE SEQUENCE [LARGE SCALE GENOMIC DNA]</scope>
</reference>
<dbReference type="PANTHER" id="PTHR23222">
    <property type="entry name" value="PROHIBITIN"/>
    <property type="match status" value="1"/>
</dbReference>
<name>A0A0E0KKM6_ORYPU</name>
<evidence type="ECO:0000313" key="3">
    <source>
        <dbReference type="Proteomes" id="UP000026962"/>
    </source>
</evidence>
<dbReference type="Proteomes" id="UP000026962">
    <property type="component" value="Chromosome 3"/>
</dbReference>
<protein>
    <submittedName>
        <fullName evidence="2">Uncharacterized protein</fullName>
    </submittedName>
</protein>
<dbReference type="PANTHER" id="PTHR23222:SF39">
    <property type="entry name" value="PROHIBITIN"/>
    <property type="match status" value="1"/>
</dbReference>
<dbReference type="AlphaFoldDB" id="A0A0E0KKM6"/>
<comment type="similarity">
    <text evidence="1">Belongs to the prohibitin family.</text>
</comment>
<dbReference type="eggNOG" id="KOG3090">
    <property type="taxonomic scope" value="Eukaryota"/>
</dbReference>
<dbReference type="GO" id="GO:0007005">
    <property type="term" value="P:mitochondrion organization"/>
    <property type="evidence" value="ECO:0007669"/>
    <property type="project" value="TreeGrafter"/>
</dbReference>
<dbReference type="PRINTS" id="PR00679">
    <property type="entry name" value="PROHIBITIN"/>
</dbReference>
<dbReference type="HOGENOM" id="CLU_783854_0_0_1"/>
<dbReference type="Gramene" id="OPUNC03G35720.1">
    <property type="protein sequence ID" value="OPUNC03G35720.1"/>
    <property type="gene ID" value="OPUNC03G35720"/>
</dbReference>
<dbReference type="InterPro" id="IPR000163">
    <property type="entry name" value="Prohibitin"/>
</dbReference>
<dbReference type="EnsemblPlants" id="OPUNC03G35720.1">
    <property type="protein sequence ID" value="OPUNC03G35720.1"/>
    <property type="gene ID" value="OPUNC03G35720"/>
</dbReference>
<accession>A0A0E0KKM6</accession>
<proteinExistence type="inferred from homology"/>
<reference evidence="2" key="1">
    <citation type="submission" date="2015-04" db="UniProtKB">
        <authorList>
            <consortium name="EnsemblPlants"/>
        </authorList>
    </citation>
    <scope>IDENTIFICATION</scope>
</reference>
<dbReference type="GO" id="GO:0005739">
    <property type="term" value="C:mitochondrion"/>
    <property type="evidence" value="ECO:0007669"/>
    <property type="project" value="TreeGrafter"/>
</dbReference>
<dbReference type="STRING" id="4537.A0A0E0KKM6"/>
<sequence>MAGRSEIFRILMEELKKAAKNNADTIVRKINGGWEPQPGDKPPTTIHLPDEEIPPHLEFVIPQILPHLGDGDGDGDGGCGFFGTILDESELSSSNAPPPIYTVVGIDNVTSSATSNPSYGDGAGCIGLHDIPYAYTDFEVVDKSSVSNTPTPSTANIRFRPPPCLPVDTSLSARNAVALPHRSASQRTREMGCTWASNGPAHVSVLPLEPFQAARLGLGERAAARVRAERAARTCSTGCANPSAVCDLRDSALLLSGMRAWAAVSREIRKILTERASNFNIALDDVSITSLSSGKEFTHAIEAKQGEAKSAQLIGEAIDNNPAFLALRQIEAAREISNTMASSSNKVYGCKEMK</sequence>
<keyword evidence="3" id="KW-1185">Reference proteome</keyword>